<evidence type="ECO:0000256" key="2">
    <source>
        <dbReference type="ARBA" id="ARBA00004606"/>
    </source>
</evidence>
<keyword evidence="6" id="KW-0808">Transferase</keyword>
<comment type="subcellular location">
    <subcellularLocation>
        <location evidence="15">Endomembrane system</location>
        <topology evidence="15">Single-pass membrane protein</topology>
    </subcellularLocation>
    <subcellularLocation>
        <location evidence="2">Membrane</location>
        <topology evidence="2">Single-pass type II membrane protein</topology>
    </subcellularLocation>
    <subcellularLocation>
        <location evidence="1 16 17">Nucleus</location>
    </subcellularLocation>
</comment>
<dbReference type="Gene3D" id="3.40.50.150">
    <property type="entry name" value="Vaccinia Virus protein VP39"/>
    <property type="match status" value="1"/>
</dbReference>
<dbReference type="GO" id="GO:0016020">
    <property type="term" value="C:membrane"/>
    <property type="evidence" value="ECO:0007669"/>
    <property type="project" value="UniProtKB-SubCell"/>
</dbReference>
<sequence>MEADDEIYANGGDGPSRNRPIISGEQLDIEAYAGLYTGRTKITRLLFISDHCDNPPMQLEALRMAYDEIKKGENTQLFREVVQKIDGRFGPNYAMDSAWCETVDRRAEQRKERLENELNAYRTNLIKESIRMGYNDFGDFYYAHGALGDAFKSYVRTRDYCTTSKHIIHMCMSAILVSIEMGQFTHVTSYVSKAEQTPEALDPITIAKLRCAAGLAHLEAKKYKLAARKFLEVAPELGNSYTEVIAPQDVATYGGLCALASFERTELKNKVIDNLNFRNFLELVPEVRELIHDFYSSHYASCLDYLGNLKANLLLDIHLHDHVETLYDQIRNKALIQYTHPFVSVDLNMMANAFKTSVAGLEKELEALITDNQIQIWHANMPYNKIADRKGHQGWMKEEGEYFVFPGGGTMFPEGAIPYIEKLGQYIPISGGVLRTALDVGCGVASFGGYMLREGILTLSFAPRDSHKAQIQFALERGIPAFVAMLGTRRLPFPAFSFDLVHCSRCLIPFTAYIVLFPVSLVFVLFCYLLLLALTLKSLFADATYFTEVDRLLRPGGYLVISGPPVQWAKQDKEWADLQGVARALCYELIAVDGNTVVWKKPAGDSCLPNENEFGLELCDETDDPSYAWYFKLEKCVSRTSSVNAEYAVGTIPKWPDRVTKAPSRTMLLKNGIDLFEADTRRWVRRLAYYRNSLNVKLGTQAIRNVMDMNAFFGGFAAALASDPVWVMNVVPAGKLSTLGVIFDRGLIGVYHDWCEPFSTYPRTYDLIHVAGIESLIKSPVSSKNRCSLVDLIVEMDRMLRPEGTVMIRDTPEVIDKVANIAHAQPNIDGQGDVARMAENFEPSGGRRSREEEHESRSGSDNMDGASGDDQDAADNPPRKKRYHRHTPQQIQELEALFKECPHPDEKQRLELSKRLCLETRQVKFWFQNRRTQMKTQLERHENSLLRQENDKLRAENMSLRDAMRNPICSNCGGPAIIGDISLEEQHLRIENARLKDELDRVCALAGKFLGRPISSLASSIGPPMPNSSLELGVGTNGFGGLSTVPTTLPLGPDFGGGISGALPVVNQTRPPTAGVTGVDRSFERSMFLELALSAMDELVKMAQTDEPLWIRSLEGGREILNHEEYMRIFTPCIGMKPSGFVSEASRETGMVIINSLALVETLMDSNRWAEMFPCMIARTSTTDVISSGMGGTRNGSLQLMHAELQVLSPLVPVREVNFLRFCKQHAEGVWAVVDVSIDTIRETSGAPTFVNCRMLPSGCVVQDMPNGLHGLHAEYDETQIHRLYRPLISSGMGFGAQRWVATLQRQCECLAILMSSAVPTRDHTAITASGRRSMLKLAQRMTDNFCAGVCASTVHKWNKLNAGNVDEDVRVMTRKSVDDPGEPPGIVLSAATSVWLPVSPHRLFDFLRDERLRSEWDILSNGGPMQEMAHIAKGQDHGNCVSLLRASAMNANQSSMLILQETCIDAAGSLVVYAPVDIPAMHVVMNGGDSAYVALLPSGFAIVPDGPGSRGSLANPNGPTSNNGGGAAGQHRVSGSLLTVAFQIL</sequence>
<feature type="domain" description="Homeobox" evidence="21">
    <location>
        <begin position="877"/>
        <end position="937"/>
    </location>
</feature>
<accession>A0A6A6K1B1</accession>
<dbReference type="PROSITE" id="PS00027">
    <property type="entry name" value="HOMEOBOX_1"/>
    <property type="match status" value="1"/>
</dbReference>
<dbReference type="FunFam" id="1.25.40.570:FF:000014">
    <property type="entry name" value="COP9 signalosome complex subunit 1"/>
    <property type="match status" value="1"/>
</dbReference>
<dbReference type="GO" id="GO:0003677">
    <property type="term" value="F:DNA binding"/>
    <property type="evidence" value="ECO:0007669"/>
    <property type="project" value="UniProtKB-UniRule"/>
</dbReference>
<dbReference type="InterPro" id="IPR002913">
    <property type="entry name" value="START_lipid-bd_dom"/>
</dbReference>
<evidence type="ECO:0000256" key="1">
    <source>
        <dbReference type="ARBA" id="ARBA00004123"/>
    </source>
</evidence>
<name>A0A6A6K1B1_HEVBR</name>
<keyword evidence="8" id="KW-0805">Transcription regulation</keyword>
<dbReference type="Proteomes" id="UP000467840">
    <property type="component" value="Unassembled WGS sequence"/>
</dbReference>
<evidence type="ECO:0000256" key="15">
    <source>
        <dbReference type="ARBA" id="ARBA00037847"/>
    </source>
</evidence>
<dbReference type="SMART" id="SM00389">
    <property type="entry name" value="HOX"/>
    <property type="match status" value="1"/>
</dbReference>
<evidence type="ECO:0000256" key="11">
    <source>
        <dbReference type="ARBA" id="ARBA00023155"/>
    </source>
</evidence>
<dbReference type="Gene3D" id="1.10.10.60">
    <property type="entry name" value="Homeodomain-like"/>
    <property type="match status" value="1"/>
</dbReference>
<reference evidence="23 24" key="1">
    <citation type="journal article" date="2020" name="Mol. Plant">
        <title>The Chromosome-Based Rubber Tree Genome Provides New Insights into Spurge Genome Evolution and Rubber Biosynthesis.</title>
        <authorList>
            <person name="Liu J."/>
            <person name="Shi C."/>
            <person name="Shi C.C."/>
            <person name="Li W."/>
            <person name="Zhang Q.J."/>
            <person name="Zhang Y."/>
            <person name="Li K."/>
            <person name="Lu H.F."/>
            <person name="Shi C."/>
            <person name="Zhu S.T."/>
            <person name="Xiao Z.Y."/>
            <person name="Nan H."/>
            <person name="Yue Y."/>
            <person name="Zhu X.G."/>
            <person name="Wu Y."/>
            <person name="Hong X.N."/>
            <person name="Fan G.Y."/>
            <person name="Tong Y."/>
            <person name="Zhang D."/>
            <person name="Mao C.L."/>
            <person name="Liu Y.L."/>
            <person name="Hao S.J."/>
            <person name="Liu W.Q."/>
            <person name="Lv M.Q."/>
            <person name="Zhang H.B."/>
            <person name="Liu Y."/>
            <person name="Hu-Tang G.R."/>
            <person name="Wang J.P."/>
            <person name="Wang J.H."/>
            <person name="Sun Y.H."/>
            <person name="Ni S.B."/>
            <person name="Chen W.B."/>
            <person name="Zhang X.C."/>
            <person name="Jiao Y.N."/>
            <person name="Eichler E.E."/>
            <person name="Li G.H."/>
            <person name="Liu X."/>
            <person name="Gao L.Z."/>
        </authorList>
    </citation>
    <scope>NUCLEOTIDE SEQUENCE [LARGE SCALE GENOMIC DNA]</scope>
    <source>
        <strain evidence="24">cv. GT1</strain>
        <tissue evidence="23">Leaf</tissue>
    </source>
</reference>
<dbReference type="SUPFAM" id="SSF53335">
    <property type="entry name" value="S-adenosyl-L-methionine-dependent methyltransferases"/>
    <property type="match status" value="2"/>
</dbReference>
<evidence type="ECO:0000256" key="4">
    <source>
        <dbReference type="ARBA" id="ARBA00008361"/>
    </source>
</evidence>
<keyword evidence="5" id="KW-0489">Methyltransferase</keyword>
<evidence type="ECO:0000313" key="24">
    <source>
        <dbReference type="Proteomes" id="UP000467840"/>
    </source>
</evidence>
<dbReference type="GO" id="GO:0005634">
    <property type="term" value="C:nucleus"/>
    <property type="evidence" value="ECO:0007669"/>
    <property type="project" value="UniProtKB-SubCell"/>
</dbReference>
<keyword evidence="11 16" id="KW-0371">Homeobox</keyword>
<evidence type="ECO:0000256" key="14">
    <source>
        <dbReference type="ARBA" id="ARBA00023242"/>
    </source>
</evidence>
<dbReference type="GO" id="GO:0012505">
    <property type="term" value="C:endomembrane system"/>
    <property type="evidence" value="ECO:0007669"/>
    <property type="project" value="UniProtKB-SubCell"/>
</dbReference>
<evidence type="ECO:0000256" key="8">
    <source>
        <dbReference type="ARBA" id="ARBA00023015"/>
    </source>
</evidence>
<dbReference type="InterPro" id="IPR004159">
    <property type="entry name" value="Put_SAM_MeTrfase"/>
</dbReference>
<evidence type="ECO:0008006" key="25">
    <source>
        <dbReference type="Google" id="ProtNLM"/>
    </source>
</evidence>
<feature type="region of interest" description="Disordered" evidence="19">
    <location>
        <begin position="1"/>
        <end position="21"/>
    </location>
</feature>
<keyword evidence="10 16" id="KW-0238">DNA-binding</keyword>
<dbReference type="Pfam" id="PF00046">
    <property type="entry name" value="Homeodomain"/>
    <property type="match status" value="1"/>
</dbReference>
<dbReference type="CDD" id="cd08875">
    <property type="entry name" value="START_ArGLABRA2_like"/>
    <property type="match status" value="1"/>
</dbReference>
<dbReference type="InterPro" id="IPR009057">
    <property type="entry name" value="Homeodomain-like_sf"/>
</dbReference>
<dbReference type="InterPro" id="IPR001356">
    <property type="entry name" value="HD"/>
</dbReference>
<evidence type="ECO:0000256" key="10">
    <source>
        <dbReference type="ARBA" id="ARBA00023125"/>
    </source>
</evidence>
<organism evidence="23 24">
    <name type="scientific">Hevea brasiliensis</name>
    <name type="common">Para rubber tree</name>
    <name type="synonym">Siphonia brasiliensis</name>
    <dbReference type="NCBI Taxonomy" id="3981"/>
    <lineage>
        <taxon>Eukaryota</taxon>
        <taxon>Viridiplantae</taxon>
        <taxon>Streptophyta</taxon>
        <taxon>Embryophyta</taxon>
        <taxon>Tracheophyta</taxon>
        <taxon>Spermatophyta</taxon>
        <taxon>Magnoliopsida</taxon>
        <taxon>eudicotyledons</taxon>
        <taxon>Gunneridae</taxon>
        <taxon>Pentapetalae</taxon>
        <taxon>rosids</taxon>
        <taxon>fabids</taxon>
        <taxon>Malpighiales</taxon>
        <taxon>Euphorbiaceae</taxon>
        <taxon>Crotonoideae</taxon>
        <taxon>Micrandreae</taxon>
        <taxon>Hevea</taxon>
    </lineage>
</organism>
<dbReference type="Pfam" id="PF25797">
    <property type="entry name" value="PDF2_C"/>
    <property type="match status" value="1"/>
</dbReference>
<dbReference type="SUPFAM" id="SSF46689">
    <property type="entry name" value="Homeodomain-like"/>
    <property type="match status" value="1"/>
</dbReference>
<evidence type="ECO:0000256" key="18">
    <source>
        <dbReference type="SAM" id="Coils"/>
    </source>
</evidence>
<keyword evidence="14 16" id="KW-0539">Nucleus</keyword>
<protein>
    <recommendedName>
        <fullName evidence="25">Homeobox domain-containing protein</fullName>
    </recommendedName>
</protein>
<dbReference type="InterPro" id="IPR057993">
    <property type="entry name" value="HD-Zip_IV_C"/>
</dbReference>
<dbReference type="GO" id="GO:0008168">
    <property type="term" value="F:methyltransferase activity"/>
    <property type="evidence" value="ECO:0007669"/>
    <property type="project" value="UniProtKB-KW"/>
</dbReference>
<evidence type="ECO:0000313" key="23">
    <source>
        <dbReference type="EMBL" id="KAF2282560.1"/>
    </source>
</evidence>
<dbReference type="CDD" id="cd00086">
    <property type="entry name" value="homeodomain"/>
    <property type="match status" value="1"/>
</dbReference>
<dbReference type="InterPro" id="IPR029063">
    <property type="entry name" value="SAM-dependent_MTases_sf"/>
</dbReference>
<feature type="coiled-coil region" evidence="18">
    <location>
        <begin position="104"/>
        <end position="131"/>
    </location>
</feature>
<keyword evidence="20" id="KW-0812">Transmembrane</keyword>
<dbReference type="GO" id="GO:0000981">
    <property type="term" value="F:DNA-binding transcription factor activity, RNA polymerase II-specific"/>
    <property type="evidence" value="ECO:0007669"/>
    <property type="project" value="InterPro"/>
</dbReference>
<keyword evidence="24" id="KW-1185">Reference proteome</keyword>
<keyword evidence="12" id="KW-0804">Transcription</keyword>
<comment type="similarity">
    <text evidence="3">Belongs to the HD-ZIP homeobox family. Class IV subfamily.</text>
</comment>
<dbReference type="SUPFAM" id="SSF46785">
    <property type="entry name" value="Winged helix' DNA-binding domain"/>
    <property type="match status" value="1"/>
</dbReference>
<feature type="transmembrane region" description="Helical" evidence="20">
    <location>
        <begin position="510"/>
        <end position="531"/>
    </location>
</feature>
<feature type="compositionally biased region" description="Basic and acidic residues" evidence="19">
    <location>
        <begin position="848"/>
        <end position="858"/>
    </location>
</feature>
<dbReference type="EMBL" id="JAAGAX010000100">
    <property type="protein sequence ID" value="KAF2282560.1"/>
    <property type="molecule type" value="Genomic_DNA"/>
</dbReference>
<keyword evidence="13" id="KW-0325">Glycoprotein</keyword>
<dbReference type="Pfam" id="PF01852">
    <property type="entry name" value="START"/>
    <property type="match status" value="1"/>
</dbReference>
<dbReference type="PANTHER" id="PTHR45654">
    <property type="entry name" value="HOMEOBOX-LEUCINE ZIPPER PROTEIN MERISTEM L1"/>
    <property type="match status" value="1"/>
</dbReference>
<dbReference type="InterPro" id="IPR036390">
    <property type="entry name" value="WH_DNA-bd_sf"/>
</dbReference>
<evidence type="ECO:0000256" key="6">
    <source>
        <dbReference type="ARBA" id="ARBA00022679"/>
    </source>
</evidence>
<evidence type="ECO:0000256" key="9">
    <source>
        <dbReference type="ARBA" id="ARBA00023054"/>
    </source>
</evidence>
<evidence type="ECO:0000256" key="7">
    <source>
        <dbReference type="ARBA" id="ARBA00022968"/>
    </source>
</evidence>
<dbReference type="PANTHER" id="PTHR45654:SF5">
    <property type="entry name" value="HOMEOBOX-LEUCINE ZIPPER PROTEIN ANTHOCYANINLESS 2-RELATED"/>
    <property type="match status" value="1"/>
</dbReference>
<evidence type="ECO:0000256" key="3">
    <source>
        <dbReference type="ARBA" id="ARBA00006789"/>
    </source>
</evidence>
<feature type="region of interest" description="Disordered" evidence="19">
    <location>
        <begin position="841"/>
        <end position="887"/>
    </location>
</feature>
<dbReference type="SMART" id="SM00234">
    <property type="entry name" value="START"/>
    <property type="match status" value="1"/>
</dbReference>
<gene>
    <name evidence="23" type="ORF">GH714_043189</name>
</gene>
<proteinExistence type="inferred from homology"/>
<keyword evidence="20" id="KW-1133">Transmembrane helix</keyword>
<evidence type="ECO:0000259" key="21">
    <source>
        <dbReference type="PROSITE" id="PS50071"/>
    </source>
</evidence>
<dbReference type="GO" id="GO:0032259">
    <property type="term" value="P:methylation"/>
    <property type="evidence" value="ECO:0007669"/>
    <property type="project" value="UniProtKB-KW"/>
</dbReference>
<evidence type="ECO:0000256" key="5">
    <source>
        <dbReference type="ARBA" id="ARBA00022603"/>
    </source>
</evidence>
<comment type="caution">
    <text evidence="23">The sequence shown here is derived from an EMBL/GenBank/DDBJ whole genome shotgun (WGS) entry which is preliminary data.</text>
</comment>
<keyword evidence="20" id="KW-0472">Membrane</keyword>
<dbReference type="PROSITE" id="PS50071">
    <property type="entry name" value="HOMEOBOX_2"/>
    <property type="match status" value="1"/>
</dbReference>
<feature type="coiled-coil region" evidence="18">
    <location>
        <begin position="931"/>
        <end position="963"/>
    </location>
</feature>
<evidence type="ECO:0000256" key="20">
    <source>
        <dbReference type="SAM" id="Phobius"/>
    </source>
</evidence>
<keyword evidence="9 18" id="KW-0175">Coiled coil</keyword>
<feature type="DNA-binding region" description="Homeobox" evidence="16">
    <location>
        <begin position="879"/>
        <end position="938"/>
    </location>
</feature>
<dbReference type="Gene3D" id="1.25.40.570">
    <property type="match status" value="1"/>
</dbReference>
<dbReference type="InterPro" id="IPR017970">
    <property type="entry name" value="Homeobox_CS"/>
</dbReference>
<feature type="domain" description="START" evidence="22">
    <location>
        <begin position="1081"/>
        <end position="1313"/>
    </location>
</feature>
<dbReference type="FunFam" id="1.10.10.60:FF:000229">
    <property type="entry name" value="Homeobox-leucine zipper protein HDG1"/>
    <property type="match status" value="1"/>
</dbReference>
<dbReference type="InterPro" id="IPR042160">
    <property type="entry name" value="HD-Zip_IV"/>
</dbReference>
<dbReference type="InterPro" id="IPR045135">
    <property type="entry name" value="Rpn7_N"/>
</dbReference>
<dbReference type="Pfam" id="PF10602">
    <property type="entry name" value="RPN7"/>
    <property type="match status" value="1"/>
</dbReference>
<evidence type="ECO:0000256" key="19">
    <source>
        <dbReference type="SAM" id="MobiDB-lite"/>
    </source>
</evidence>
<dbReference type="GO" id="GO:0008289">
    <property type="term" value="F:lipid binding"/>
    <property type="evidence" value="ECO:0007669"/>
    <property type="project" value="InterPro"/>
</dbReference>
<dbReference type="SUPFAM" id="SSF55961">
    <property type="entry name" value="Bet v1-like"/>
    <property type="match status" value="2"/>
</dbReference>
<dbReference type="PROSITE" id="PS50848">
    <property type="entry name" value="START"/>
    <property type="match status" value="1"/>
</dbReference>
<evidence type="ECO:0000259" key="22">
    <source>
        <dbReference type="PROSITE" id="PS50848"/>
    </source>
</evidence>
<dbReference type="Pfam" id="PF03141">
    <property type="entry name" value="Methyltransf_29"/>
    <property type="match status" value="2"/>
</dbReference>
<evidence type="ECO:0000256" key="12">
    <source>
        <dbReference type="ARBA" id="ARBA00023163"/>
    </source>
</evidence>
<comment type="similarity">
    <text evidence="4">Belongs to the methyltransferase superfamily.</text>
</comment>
<feature type="region of interest" description="Disordered" evidence="19">
    <location>
        <begin position="1511"/>
        <end position="1531"/>
    </location>
</feature>
<evidence type="ECO:0000256" key="16">
    <source>
        <dbReference type="PROSITE-ProRule" id="PRU00108"/>
    </source>
</evidence>
<keyword evidence="7" id="KW-0735">Signal-anchor</keyword>
<evidence type="ECO:0000256" key="17">
    <source>
        <dbReference type="RuleBase" id="RU000682"/>
    </source>
</evidence>
<evidence type="ECO:0000256" key="13">
    <source>
        <dbReference type="ARBA" id="ARBA00023180"/>
    </source>
</evidence>